<dbReference type="SUPFAM" id="SSF51430">
    <property type="entry name" value="NAD(P)-linked oxidoreductase"/>
    <property type="match status" value="1"/>
</dbReference>
<dbReference type="STRING" id="39482.ERS852491_03412"/>
<proteinExistence type="predicted"/>
<dbReference type="Pfam" id="PF00248">
    <property type="entry name" value="Aldo_ket_red"/>
    <property type="match status" value="1"/>
</dbReference>
<keyword evidence="5" id="KW-0560">Oxidoreductase</keyword>
<dbReference type="Proteomes" id="UP000095544">
    <property type="component" value="Unassembled WGS sequence"/>
</dbReference>
<dbReference type="CDD" id="cd19138">
    <property type="entry name" value="AKR_YeaE"/>
    <property type="match status" value="1"/>
</dbReference>
<dbReference type="PRINTS" id="PR00069">
    <property type="entry name" value="ALDKETRDTASE"/>
</dbReference>
<evidence type="ECO:0000256" key="1">
    <source>
        <dbReference type="PIRSR" id="PIRSR000097-1"/>
    </source>
</evidence>
<dbReference type="PIRSF" id="PIRSF000097">
    <property type="entry name" value="AKR"/>
    <property type="match status" value="1"/>
</dbReference>
<protein>
    <submittedName>
        <fullName evidence="5">Glyoxal reductase</fullName>
        <ecNumber evidence="5">1.1.1.-</ecNumber>
    </submittedName>
</protein>
<dbReference type="PANTHER" id="PTHR43638">
    <property type="entry name" value="OXIDOREDUCTASE, ALDO/KETO REDUCTASE FAMILY PROTEIN"/>
    <property type="match status" value="1"/>
</dbReference>
<sequence>MAEFTMELQLNNGIHMPRLGMGAWLLGESKKTETEELEALQAGLDAGVRLIDTAEMYGNGRSEGLIGEAIKGYNRDHLFLVSKVLPQNAGKRHIFRSVEKTLKNLETDYLDLYLLHWRGSIPLEETVSCMEQLVKEGKIRSWGVSNFDTDDMEELFSIPAGRNCVVNQVLYHLGSRGVEYDLLPWLTKHKIPLMAYCPLAQAGDLRGELLSDESVRKVAETHGITKMQVLLAFVLYKKNVIAIPRSGKKEHVLQNWDVRRIELTEEEYHMLDDAFPAPQRKTYLDIV</sequence>
<dbReference type="PANTHER" id="PTHR43638:SF3">
    <property type="entry name" value="ALDEHYDE REDUCTASE"/>
    <property type="match status" value="1"/>
</dbReference>
<feature type="active site" description="Proton donor" evidence="1">
    <location>
        <position position="57"/>
    </location>
</feature>
<feature type="binding site" evidence="2">
    <location>
        <position position="116"/>
    </location>
    <ligand>
        <name>substrate</name>
    </ligand>
</feature>
<dbReference type="EC" id="1.1.1.-" evidence="5"/>
<dbReference type="Gene3D" id="3.20.20.100">
    <property type="entry name" value="NADP-dependent oxidoreductase domain"/>
    <property type="match status" value="1"/>
</dbReference>
<dbReference type="InterPro" id="IPR020471">
    <property type="entry name" value="AKR"/>
</dbReference>
<accession>A0A174I7G9</accession>
<feature type="domain" description="NADP-dependent oxidoreductase" evidence="4">
    <location>
        <begin position="18"/>
        <end position="273"/>
    </location>
</feature>
<feature type="site" description="Lowers pKa of active site Tyr" evidence="3">
    <location>
        <position position="83"/>
    </location>
</feature>
<evidence type="ECO:0000313" key="6">
    <source>
        <dbReference type="Proteomes" id="UP000095544"/>
    </source>
</evidence>
<dbReference type="EMBL" id="CYZU01000036">
    <property type="protein sequence ID" value="CUO82026.1"/>
    <property type="molecule type" value="Genomic_DNA"/>
</dbReference>
<evidence type="ECO:0000256" key="2">
    <source>
        <dbReference type="PIRSR" id="PIRSR000097-2"/>
    </source>
</evidence>
<organism evidence="5 6">
    <name type="scientific">Faecalicatena contorta</name>
    <dbReference type="NCBI Taxonomy" id="39482"/>
    <lineage>
        <taxon>Bacteria</taxon>
        <taxon>Bacillati</taxon>
        <taxon>Bacillota</taxon>
        <taxon>Clostridia</taxon>
        <taxon>Lachnospirales</taxon>
        <taxon>Lachnospiraceae</taxon>
        <taxon>Faecalicatena</taxon>
    </lineage>
</organism>
<evidence type="ECO:0000313" key="5">
    <source>
        <dbReference type="EMBL" id="CUO82026.1"/>
    </source>
</evidence>
<dbReference type="AlphaFoldDB" id="A0A174I7G9"/>
<dbReference type="InterPro" id="IPR036812">
    <property type="entry name" value="NAD(P)_OxRdtase_dom_sf"/>
</dbReference>
<evidence type="ECO:0000256" key="3">
    <source>
        <dbReference type="PIRSR" id="PIRSR000097-3"/>
    </source>
</evidence>
<evidence type="ECO:0000259" key="4">
    <source>
        <dbReference type="Pfam" id="PF00248"/>
    </source>
</evidence>
<gene>
    <name evidence="5" type="primary">yvgN_3</name>
    <name evidence="5" type="ORF">ERS852491_03412</name>
</gene>
<dbReference type="InterPro" id="IPR023210">
    <property type="entry name" value="NADP_OxRdtase_dom"/>
</dbReference>
<reference evidence="5 6" key="1">
    <citation type="submission" date="2015-09" db="EMBL/GenBank/DDBJ databases">
        <authorList>
            <consortium name="Pathogen Informatics"/>
        </authorList>
    </citation>
    <scope>NUCLEOTIDE SEQUENCE [LARGE SCALE GENOMIC DNA]</scope>
    <source>
        <strain evidence="5 6">2789STDY5834876</strain>
    </source>
</reference>
<dbReference type="GO" id="GO:0016491">
    <property type="term" value="F:oxidoreductase activity"/>
    <property type="evidence" value="ECO:0007669"/>
    <property type="project" value="UniProtKB-KW"/>
</dbReference>
<name>A0A174I7G9_9FIRM</name>